<proteinExistence type="predicted"/>
<feature type="domain" description="Peptidoglycan binding-like" evidence="3">
    <location>
        <begin position="243"/>
        <end position="298"/>
    </location>
</feature>
<keyword evidence="2" id="KW-1133">Transmembrane helix</keyword>
<dbReference type="SUPFAM" id="SSF47090">
    <property type="entry name" value="PGBD-like"/>
    <property type="match status" value="1"/>
</dbReference>
<gene>
    <name evidence="4" type="ORF">EJC51_42500</name>
</gene>
<evidence type="ECO:0000313" key="5">
    <source>
        <dbReference type="Proteomes" id="UP000280197"/>
    </source>
</evidence>
<reference evidence="4 5" key="1">
    <citation type="submission" date="2018-12" db="EMBL/GenBank/DDBJ databases">
        <authorList>
            <person name="Li K."/>
        </authorList>
    </citation>
    <scope>NUCLEOTIDE SEQUENCE [LARGE SCALE GENOMIC DNA]</scope>
    <source>
        <strain evidence="5">CR22</strain>
    </source>
</reference>
<protein>
    <submittedName>
        <fullName evidence="4">Peptidoglycan-binding protein</fullName>
    </submittedName>
</protein>
<evidence type="ECO:0000259" key="3">
    <source>
        <dbReference type="Pfam" id="PF01471"/>
    </source>
</evidence>
<keyword evidence="2" id="KW-0812">Transmembrane</keyword>
<evidence type="ECO:0000313" key="4">
    <source>
        <dbReference type="EMBL" id="AZP22176.1"/>
    </source>
</evidence>
<feature type="region of interest" description="Disordered" evidence="1">
    <location>
        <begin position="143"/>
        <end position="245"/>
    </location>
</feature>
<dbReference type="Proteomes" id="UP000280197">
    <property type="component" value="Chromosome"/>
</dbReference>
<feature type="transmembrane region" description="Helical" evidence="2">
    <location>
        <begin position="121"/>
        <end position="143"/>
    </location>
</feature>
<dbReference type="InterPro" id="IPR036366">
    <property type="entry name" value="PGBDSf"/>
</dbReference>
<dbReference type="Pfam" id="PF01471">
    <property type="entry name" value="PG_binding_1"/>
    <property type="match status" value="1"/>
</dbReference>
<organism evidence="4 5">
    <name type="scientific">Streptomyces aquilus</name>
    <dbReference type="NCBI Taxonomy" id="2548456"/>
    <lineage>
        <taxon>Bacteria</taxon>
        <taxon>Bacillati</taxon>
        <taxon>Actinomycetota</taxon>
        <taxon>Actinomycetes</taxon>
        <taxon>Kitasatosporales</taxon>
        <taxon>Streptomycetaceae</taxon>
        <taxon>Streptomyces</taxon>
    </lineage>
</organism>
<dbReference type="InterPro" id="IPR002477">
    <property type="entry name" value="Peptidoglycan-bd-like"/>
</dbReference>
<dbReference type="InterPro" id="IPR036365">
    <property type="entry name" value="PGBD-like_sf"/>
</dbReference>
<feature type="region of interest" description="Disordered" evidence="1">
    <location>
        <begin position="41"/>
        <end position="124"/>
    </location>
</feature>
<accession>A0A3S9ICT3</accession>
<keyword evidence="5" id="KW-1185">Reference proteome</keyword>
<evidence type="ECO:0000256" key="1">
    <source>
        <dbReference type="SAM" id="MobiDB-lite"/>
    </source>
</evidence>
<evidence type="ECO:0000256" key="2">
    <source>
        <dbReference type="SAM" id="Phobius"/>
    </source>
</evidence>
<dbReference type="EMBL" id="CP034463">
    <property type="protein sequence ID" value="AZP22176.1"/>
    <property type="molecule type" value="Genomic_DNA"/>
</dbReference>
<dbReference type="AlphaFoldDB" id="A0A3S9ICT3"/>
<dbReference type="RefSeq" id="WP_126275983.1">
    <property type="nucleotide sequence ID" value="NZ_CP034463.1"/>
</dbReference>
<dbReference type="KEGG" id="saqu:EJC51_42500"/>
<feature type="region of interest" description="Disordered" evidence="1">
    <location>
        <begin position="286"/>
        <end position="307"/>
    </location>
</feature>
<dbReference type="Gene3D" id="1.10.101.10">
    <property type="entry name" value="PGBD-like superfamily/PGBD"/>
    <property type="match status" value="1"/>
</dbReference>
<feature type="compositionally biased region" description="Basic and acidic residues" evidence="1">
    <location>
        <begin position="93"/>
        <end position="103"/>
    </location>
</feature>
<keyword evidence="2" id="KW-0472">Membrane</keyword>
<feature type="compositionally biased region" description="Low complexity" evidence="1">
    <location>
        <begin position="164"/>
        <end position="235"/>
    </location>
</feature>
<name>A0A3S9ICT3_9ACTN</name>
<sequence length="307" mass="31076">MSEQAGPVCPECGTVRAADGTPACGCARRASDAHRAVRTAEAAAAEDFDPVRIRPFVEVGDDASPASEGAESDPADELTGVAGELPSPTTTIEPDRAPDRAPDVEPSDPAPRRRRRRTLTAAGLGATGAVVLTGCLVGGLFWYDSPERDDSLSGGVRAGLPAEQPSATGSLSPSSSPQASPTQPSPSATVSAEASDTSAPATPTGSTAPTRTASGAAPTATGGGPAPSSSGGQAPVLRPGDKGPEVTELQLRLSQVGFYSGDADGTYDSQVESAVRGYQFTRVVRDDEPGVYGPETRADLESETSEP</sequence>